<comment type="subcellular location">
    <subcellularLocation>
        <location evidence="1">Cell membrane</location>
        <topology evidence="1">Multi-pass membrane protein</topology>
    </subcellularLocation>
    <subcellularLocation>
        <location evidence="6">Membrane</location>
        <topology evidence="6">Multi-pass membrane protein</topology>
    </subcellularLocation>
</comment>
<comment type="similarity">
    <text evidence="6">Belongs to the exbB/tolQ family.</text>
</comment>
<evidence type="ECO:0000256" key="6">
    <source>
        <dbReference type="RuleBase" id="RU004057"/>
    </source>
</evidence>
<dbReference type="AlphaFoldDB" id="K0CGJ5"/>
<accession>K0CGJ5</accession>
<evidence type="ECO:0000313" key="9">
    <source>
        <dbReference type="EMBL" id="AFT70802.1"/>
    </source>
</evidence>
<dbReference type="GO" id="GO:0015031">
    <property type="term" value="P:protein transport"/>
    <property type="evidence" value="ECO:0007669"/>
    <property type="project" value="UniProtKB-KW"/>
</dbReference>
<feature type="transmembrane region" description="Helical" evidence="7">
    <location>
        <begin position="18"/>
        <end position="42"/>
    </location>
</feature>
<evidence type="ECO:0000256" key="3">
    <source>
        <dbReference type="ARBA" id="ARBA00022692"/>
    </source>
</evidence>
<evidence type="ECO:0000256" key="4">
    <source>
        <dbReference type="ARBA" id="ARBA00022989"/>
    </source>
</evidence>
<evidence type="ECO:0000256" key="1">
    <source>
        <dbReference type="ARBA" id="ARBA00004651"/>
    </source>
</evidence>
<keyword evidence="10" id="KW-1185">Reference proteome</keyword>
<dbReference type="KEGG" id="adi:B5T_02530"/>
<dbReference type="Proteomes" id="UP000006286">
    <property type="component" value="Chromosome"/>
</dbReference>
<feature type="transmembrane region" description="Helical" evidence="7">
    <location>
        <begin position="127"/>
        <end position="150"/>
    </location>
</feature>
<dbReference type="GO" id="GO:0005886">
    <property type="term" value="C:plasma membrane"/>
    <property type="evidence" value="ECO:0007669"/>
    <property type="project" value="UniProtKB-SubCell"/>
</dbReference>
<evidence type="ECO:0000259" key="8">
    <source>
        <dbReference type="Pfam" id="PF01618"/>
    </source>
</evidence>
<keyword evidence="6" id="KW-0653">Protein transport</keyword>
<evidence type="ECO:0000313" key="10">
    <source>
        <dbReference type="Proteomes" id="UP000006286"/>
    </source>
</evidence>
<gene>
    <name evidence="9" type="ordered locus">B5T_02530</name>
</gene>
<proteinExistence type="inferred from homology"/>
<dbReference type="EMBL" id="CP003466">
    <property type="protein sequence ID" value="AFT70802.1"/>
    <property type="molecule type" value="Genomic_DNA"/>
</dbReference>
<dbReference type="OrthoDB" id="3178152at2"/>
<evidence type="ECO:0000256" key="5">
    <source>
        <dbReference type="ARBA" id="ARBA00023136"/>
    </source>
</evidence>
<keyword evidence="2" id="KW-1003">Cell membrane</keyword>
<dbReference type="Pfam" id="PF01618">
    <property type="entry name" value="MotA_ExbB"/>
    <property type="match status" value="1"/>
</dbReference>
<name>K0CGJ5_ALCDB</name>
<keyword evidence="5 7" id="KW-0472">Membrane</keyword>
<dbReference type="STRING" id="930169.B5T_02530"/>
<dbReference type="HOGENOM" id="CLU_088835_2_0_6"/>
<evidence type="ECO:0000256" key="2">
    <source>
        <dbReference type="ARBA" id="ARBA00022475"/>
    </source>
</evidence>
<feature type="domain" description="MotA/TolQ/ExbB proton channel" evidence="8">
    <location>
        <begin position="83"/>
        <end position="149"/>
    </location>
</feature>
<organism evidence="9 10">
    <name type="scientific">Alcanivorax dieselolei (strain DSM 16502 / CGMCC 1.3690 / MCCC 1A00001 / B-5)</name>
    <name type="common">Alloalcanivorax dieselolei</name>
    <dbReference type="NCBI Taxonomy" id="930169"/>
    <lineage>
        <taxon>Bacteria</taxon>
        <taxon>Pseudomonadati</taxon>
        <taxon>Pseudomonadota</taxon>
        <taxon>Gammaproteobacteria</taxon>
        <taxon>Oceanospirillales</taxon>
        <taxon>Alcanivoracaceae</taxon>
        <taxon>Alloalcanivorax</taxon>
    </lineage>
</organism>
<dbReference type="PATRIC" id="fig|930169.3.peg.2498"/>
<dbReference type="eggNOG" id="COG0811">
    <property type="taxonomic scope" value="Bacteria"/>
</dbReference>
<reference evidence="9 10" key="1">
    <citation type="journal article" date="2012" name="J. Bacteriol.">
        <title>Complete genome sequence of Alcanivorax dieselolei type strain B5.</title>
        <authorList>
            <person name="Lai Q."/>
            <person name="Li W."/>
            <person name="Shao Z."/>
        </authorList>
    </citation>
    <scope>NUCLEOTIDE SEQUENCE [LARGE SCALE GENOMIC DNA]</scope>
    <source>
        <strain evidence="10">DSM 16502 / CGMCC 1.3690 / B-5</strain>
    </source>
</reference>
<evidence type="ECO:0000256" key="7">
    <source>
        <dbReference type="SAM" id="Phobius"/>
    </source>
</evidence>
<dbReference type="RefSeq" id="WP_014994873.1">
    <property type="nucleotide sequence ID" value="NC_018691.1"/>
</dbReference>
<keyword evidence="4 7" id="KW-1133">Transmembrane helix</keyword>
<protein>
    <recommendedName>
        <fullName evidence="8">MotA/TolQ/ExbB proton channel domain-containing protein</fullName>
    </recommendedName>
</protein>
<keyword evidence="3 7" id="KW-0812">Transmembrane</keyword>
<dbReference type="InterPro" id="IPR002898">
    <property type="entry name" value="MotA_ExbB_proton_chnl"/>
</dbReference>
<keyword evidence="6" id="KW-0813">Transport</keyword>
<feature type="transmembrane region" description="Helical" evidence="7">
    <location>
        <begin position="91"/>
        <end position="115"/>
    </location>
</feature>
<sequence length="172" mass="19227">MTFFADIETLLYAVSRIFLAPVLALIALALGYALVMLGAFLVETWQRHRGDHTGELFAFARQDIGPDEAKRQPASDDLELWIMRRLEWLRIVSRTAPMLGLIATMIPMGPALLALGNNDAGAVGKNMVAAFSAVILALLAASICFFILTVRRRWLLQDLLELEQQRHQEGRH</sequence>